<protein>
    <submittedName>
        <fullName evidence="1">Uncharacterized protein</fullName>
    </submittedName>
</protein>
<gene>
    <name evidence="1" type="ORF">BOKJ2_LOCUS1960</name>
</gene>
<name>A0A811JVI4_9BILA</name>
<sequence>MYPGGNRTSKHDVSVIFNVTVDYAKHTNFEYDAILGVKPGKDTAFDKLVSVYDKNDQYLLLVPAMINDDTSKAKAFLGEEPSNVCGEFNLVDSNSNVWTNDYVRKVHNVNITFKVTPSFDSHFIVSSKGISLLGDHLITKKQYRNLRKFNVSYGGVDLEINPQDAYKHITQYYGLDAFVHDDCGFDLGLPNHVFEKHCIKMAKDGKKYKIGLAERKQG</sequence>
<evidence type="ECO:0000313" key="1">
    <source>
        <dbReference type="EMBL" id="CAD5207276.1"/>
    </source>
</evidence>
<dbReference type="EMBL" id="CAJFCW020000001">
    <property type="protein sequence ID" value="CAG9085044.1"/>
    <property type="molecule type" value="Genomic_DNA"/>
</dbReference>
<evidence type="ECO:0000313" key="2">
    <source>
        <dbReference type="Proteomes" id="UP000614601"/>
    </source>
</evidence>
<keyword evidence="2" id="KW-1185">Reference proteome</keyword>
<dbReference type="Proteomes" id="UP000783686">
    <property type="component" value="Unassembled WGS sequence"/>
</dbReference>
<accession>A0A811JVI4</accession>
<proteinExistence type="predicted"/>
<dbReference type="Proteomes" id="UP000614601">
    <property type="component" value="Unassembled WGS sequence"/>
</dbReference>
<dbReference type="EMBL" id="CAJFDH010000001">
    <property type="protein sequence ID" value="CAD5207276.1"/>
    <property type="molecule type" value="Genomic_DNA"/>
</dbReference>
<comment type="caution">
    <text evidence="1">The sequence shown here is derived from an EMBL/GenBank/DDBJ whole genome shotgun (WGS) entry which is preliminary data.</text>
</comment>
<dbReference type="AlphaFoldDB" id="A0A811JVI4"/>
<reference evidence="1" key="1">
    <citation type="submission" date="2020-09" db="EMBL/GenBank/DDBJ databases">
        <authorList>
            <person name="Kikuchi T."/>
        </authorList>
    </citation>
    <scope>NUCLEOTIDE SEQUENCE</scope>
    <source>
        <strain evidence="1">SH1</strain>
    </source>
</reference>
<organism evidence="1 2">
    <name type="scientific">Bursaphelenchus okinawaensis</name>
    <dbReference type="NCBI Taxonomy" id="465554"/>
    <lineage>
        <taxon>Eukaryota</taxon>
        <taxon>Metazoa</taxon>
        <taxon>Ecdysozoa</taxon>
        <taxon>Nematoda</taxon>
        <taxon>Chromadorea</taxon>
        <taxon>Rhabditida</taxon>
        <taxon>Tylenchina</taxon>
        <taxon>Tylenchomorpha</taxon>
        <taxon>Aphelenchoidea</taxon>
        <taxon>Aphelenchoididae</taxon>
        <taxon>Bursaphelenchus</taxon>
    </lineage>
</organism>